<evidence type="ECO:0000256" key="5">
    <source>
        <dbReference type="ARBA" id="ARBA00023014"/>
    </source>
</evidence>
<dbReference type="PROSITE" id="PS51918">
    <property type="entry name" value="RADICAL_SAM"/>
    <property type="match status" value="1"/>
</dbReference>
<dbReference type="Pfam" id="PF19288">
    <property type="entry name" value="CofH_C"/>
    <property type="match status" value="1"/>
</dbReference>
<dbReference type="CDD" id="cd01335">
    <property type="entry name" value="Radical_SAM"/>
    <property type="match status" value="1"/>
</dbReference>
<evidence type="ECO:0000256" key="3">
    <source>
        <dbReference type="ARBA" id="ARBA00022723"/>
    </source>
</evidence>
<comment type="caution">
    <text evidence="9">The sequence shown here is derived from an EMBL/GenBank/DDBJ whole genome shotgun (WGS) entry which is preliminary data.</text>
</comment>
<dbReference type="Gene3D" id="3.20.20.70">
    <property type="entry name" value="Aldolase class I"/>
    <property type="match status" value="1"/>
</dbReference>
<dbReference type="Proteomes" id="UP000295807">
    <property type="component" value="Unassembled WGS sequence"/>
</dbReference>
<dbReference type="InterPro" id="IPR045567">
    <property type="entry name" value="CofH/MnqC-like_C"/>
</dbReference>
<evidence type="ECO:0000313" key="9">
    <source>
        <dbReference type="EMBL" id="TCS86032.1"/>
    </source>
</evidence>
<proteinExistence type="predicted"/>
<evidence type="ECO:0000259" key="8">
    <source>
        <dbReference type="PROSITE" id="PS51918"/>
    </source>
</evidence>
<evidence type="ECO:0000313" key="10">
    <source>
        <dbReference type="Proteomes" id="UP000295807"/>
    </source>
</evidence>
<feature type="binding site" evidence="7">
    <location>
        <position position="311"/>
    </location>
    <ligand>
        <name>(3R)-3-methyl-D-ornithine</name>
        <dbReference type="ChEBI" id="CHEBI:64642"/>
    </ligand>
</feature>
<keyword evidence="10" id="KW-1185">Reference proteome</keyword>
<sequence>MYHINKNRIFIFVHMETSKLLERALKLDFLSLEEGMWLYHNAPTADLVYTGNALRDIHKKNSRHVTWIIDRNLNTTNVCIANCKFCNFFRRPGHEESYITDIETYKRKIDETIRYGGEQLLLQGGHHPELGLRFYTGLFRELKQLYPQIKLHALGPPEIAHIAKLDGLSHTEVLSALKEAGLDSLPGAGAEILNDRVRRLISKGKCSGREWLDVMRAAHQLDITTSATMMFGHVETIEERFEHLVWLREVQAEKPASAKGFLAFIPWPFQDDGTLLRKIRGIRNTISGDEYIRMIALSRIMLPNIENIQASWLTIGKQVAQLCLHAGANDFGSIMIEENVVSAAGAPHRFTSSGIQEAIREAGFIPQLRNQQYEYREMPALMEEQVIDY</sequence>
<dbReference type="SMART" id="SM00729">
    <property type="entry name" value="Elp3"/>
    <property type="match status" value="1"/>
</dbReference>
<dbReference type="InterPro" id="IPR020050">
    <property type="entry name" value="FO_synthase_su2"/>
</dbReference>
<feature type="domain" description="Radical SAM core" evidence="8">
    <location>
        <begin position="65"/>
        <end position="304"/>
    </location>
</feature>
<protein>
    <submittedName>
        <fullName evidence="9">De-hypoxanthine futalosine cyclase</fullName>
    </submittedName>
</protein>
<dbReference type="GO" id="GO:0016765">
    <property type="term" value="F:transferase activity, transferring alkyl or aryl (other than methyl) groups"/>
    <property type="evidence" value="ECO:0007669"/>
    <property type="project" value="InterPro"/>
</dbReference>
<dbReference type="InterPro" id="IPR013785">
    <property type="entry name" value="Aldolase_TIM"/>
</dbReference>
<comment type="cofactor">
    <cofactor evidence="6">
        <name>[4Fe-4S] cluster</name>
        <dbReference type="ChEBI" id="CHEBI:49883"/>
    </cofactor>
    <text evidence="6">Binds 1 [4Fe-4S] cluster. The cluster is coordinated with 3 cysteines and an exchangeable S-adenosyl-L-methionine.</text>
</comment>
<dbReference type="Pfam" id="PF04055">
    <property type="entry name" value="Radical_SAM"/>
    <property type="match status" value="1"/>
</dbReference>
<reference evidence="9 10" key="1">
    <citation type="submission" date="2019-03" db="EMBL/GenBank/DDBJ databases">
        <title>Genomic Encyclopedia of Type Strains, Phase IV (KMG-IV): sequencing the most valuable type-strain genomes for metagenomic binning, comparative biology and taxonomic classification.</title>
        <authorList>
            <person name="Goeker M."/>
        </authorList>
    </citation>
    <scope>NUCLEOTIDE SEQUENCE [LARGE SCALE GENOMIC DNA]</scope>
    <source>
        <strain evidence="9 10">DSM 21100</strain>
    </source>
</reference>
<feature type="binding site" evidence="6">
    <location>
        <position position="83"/>
    </location>
    <ligand>
        <name>[4Fe-4S] cluster</name>
        <dbReference type="ChEBI" id="CHEBI:49883"/>
        <note>4Fe-4S-S-AdoMet</note>
    </ligand>
</feature>
<keyword evidence="1 6" id="KW-0004">4Fe-4S</keyword>
<dbReference type="SFLD" id="SFLDG01064">
    <property type="entry name" value="F420__menaquinone_cofactor_bio"/>
    <property type="match status" value="1"/>
</dbReference>
<feature type="binding site" evidence="6">
    <location>
        <position position="86"/>
    </location>
    <ligand>
        <name>[4Fe-4S] cluster</name>
        <dbReference type="ChEBI" id="CHEBI:49883"/>
        <note>4Fe-4S-S-AdoMet</note>
    </ligand>
</feature>
<dbReference type="SFLD" id="SFLDS00029">
    <property type="entry name" value="Radical_SAM"/>
    <property type="match status" value="1"/>
</dbReference>
<dbReference type="SFLD" id="SFLDF00342">
    <property type="entry name" value="cyclic_dehypoxanthine_futalosi"/>
    <property type="match status" value="1"/>
</dbReference>
<dbReference type="PIRSF" id="PIRSF004762">
    <property type="entry name" value="CHP00423"/>
    <property type="match status" value="1"/>
</dbReference>
<dbReference type="AlphaFoldDB" id="A0A4R3KPC6"/>
<evidence type="ECO:0000256" key="7">
    <source>
        <dbReference type="PIRSR" id="PIRSR004762-2"/>
    </source>
</evidence>
<dbReference type="GO" id="GO:0051539">
    <property type="term" value="F:4 iron, 4 sulfur cluster binding"/>
    <property type="evidence" value="ECO:0007669"/>
    <property type="project" value="UniProtKB-KW"/>
</dbReference>
<feature type="binding site" evidence="7">
    <location>
        <position position="333"/>
    </location>
    <ligand>
        <name>(3R)-3-methyl-D-ornithine</name>
        <dbReference type="ChEBI" id="CHEBI:64642"/>
    </ligand>
</feature>
<dbReference type="NCBIfam" id="TIGR00423">
    <property type="entry name" value="CofH family radical SAM protein"/>
    <property type="match status" value="1"/>
</dbReference>
<feature type="binding site" evidence="6">
    <location>
        <position position="79"/>
    </location>
    <ligand>
        <name>[4Fe-4S] cluster</name>
        <dbReference type="ChEBI" id="CHEBI:49883"/>
        <note>4Fe-4S-S-AdoMet</note>
    </ligand>
</feature>
<dbReference type="InterPro" id="IPR006638">
    <property type="entry name" value="Elp3/MiaA/NifB-like_rSAM"/>
</dbReference>
<organism evidence="9 10">
    <name type="scientific">Anseongella ginsenosidimutans</name>
    <dbReference type="NCBI Taxonomy" id="496056"/>
    <lineage>
        <taxon>Bacteria</taxon>
        <taxon>Pseudomonadati</taxon>
        <taxon>Bacteroidota</taxon>
        <taxon>Sphingobacteriia</taxon>
        <taxon>Sphingobacteriales</taxon>
        <taxon>Sphingobacteriaceae</taxon>
        <taxon>Anseongella</taxon>
    </lineage>
</organism>
<dbReference type="PANTHER" id="PTHR43076">
    <property type="entry name" value="FO SYNTHASE (COFH)"/>
    <property type="match status" value="1"/>
</dbReference>
<accession>A0A4R3KPC6</accession>
<evidence type="ECO:0000256" key="2">
    <source>
        <dbReference type="ARBA" id="ARBA00022691"/>
    </source>
</evidence>
<keyword evidence="4 6" id="KW-0408">Iron</keyword>
<gene>
    <name evidence="9" type="ORF">EDD80_10958</name>
</gene>
<keyword evidence="2 6" id="KW-0949">S-adenosyl-L-methionine</keyword>
<dbReference type="EMBL" id="SMAD01000009">
    <property type="protein sequence ID" value="TCS86032.1"/>
    <property type="molecule type" value="Genomic_DNA"/>
</dbReference>
<feature type="binding site" evidence="7">
    <location>
        <position position="85"/>
    </location>
    <ligand>
        <name>S-adenosyl-L-methionine</name>
        <dbReference type="ChEBI" id="CHEBI:59789"/>
    </ligand>
</feature>
<keyword evidence="3" id="KW-0479">Metal-binding</keyword>
<dbReference type="GO" id="GO:0046872">
    <property type="term" value="F:metal ion binding"/>
    <property type="evidence" value="ECO:0007669"/>
    <property type="project" value="UniProtKB-KW"/>
</dbReference>
<dbReference type="InterPro" id="IPR007197">
    <property type="entry name" value="rSAM"/>
</dbReference>
<dbReference type="SFLD" id="SFLDG01389">
    <property type="entry name" value="menaquinone_synthsis_involved"/>
    <property type="match status" value="1"/>
</dbReference>
<dbReference type="SUPFAM" id="SSF102114">
    <property type="entry name" value="Radical SAM enzymes"/>
    <property type="match status" value="1"/>
</dbReference>
<evidence type="ECO:0000256" key="6">
    <source>
        <dbReference type="PIRSR" id="PIRSR004762-1"/>
    </source>
</evidence>
<dbReference type="InterPro" id="IPR058240">
    <property type="entry name" value="rSAM_sf"/>
</dbReference>
<name>A0A4R3KPC6_9SPHI</name>
<dbReference type="PANTHER" id="PTHR43076:SF1">
    <property type="entry name" value="LIPOYL SYNTHASE 2"/>
    <property type="match status" value="1"/>
</dbReference>
<evidence type="ECO:0000256" key="4">
    <source>
        <dbReference type="ARBA" id="ARBA00023004"/>
    </source>
</evidence>
<keyword evidence="5 6" id="KW-0411">Iron-sulfur</keyword>
<dbReference type="InterPro" id="IPR034405">
    <property type="entry name" value="F420"/>
</dbReference>
<dbReference type="GO" id="GO:0044689">
    <property type="term" value="F:7,8-didemethyl-8-hydroxy-5-deazariboflavin synthase activity"/>
    <property type="evidence" value="ECO:0007669"/>
    <property type="project" value="TreeGrafter"/>
</dbReference>
<feature type="binding site" evidence="7">
    <location>
        <position position="191"/>
    </location>
    <ligand>
        <name>S-adenosyl-L-methionine</name>
        <dbReference type="ChEBI" id="CHEBI:59789"/>
    </ligand>
</feature>
<evidence type="ECO:0000256" key="1">
    <source>
        <dbReference type="ARBA" id="ARBA00022485"/>
    </source>
</evidence>